<evidence type="ECO:0000313" key="3">
    <source>
        <dbReference type="Proteomes" id="UP000280708"/>
    </source>
</evidence>
<organism evidence="2 3">
    <name type="scientific">Sphingobium yanoikuyae</name>
    <name type="common">Sphingomonas yanoikuyae</name>
    <dbReference type="NCBI Taxonomy" id="13690"/>
    <lineage>
        <taxon>Bacteria</taxon>
        <taxon>Pseudomonadati</taxon>
        <taxon>Pseudomonadota</taxon>
        <taxon>Alphaproteobacteria</taxon>
        <taxon>Sphingomonadales</taxon>
        <taxon>Sphingomonadaceae</taxon>
        <taxon>Sphingobium</taxon>
    </lineage>
</organism>
<protein>
    <submittedName>
        <fullName evidence="2">DUF433 domain-containing protein</fullName>
    </submittedName>
</protein>
<geneLocation type="plasmid" evidence="3">
    <name>pf2</name>
</geneLocation>
<dbReference type="AlphaFoldDB" id="A0A3G2UN04"/>
<dbReference type="InterPro" id="IPR009057">
    <property type="entry name" value="Homeodomain-like_sf"/>
</dbReference>
<dbReference type="EMBL" id="CP033228">
    <property type="protein sequence ID" value="AYO75924.1"/>
    <property type="molecule type" value="Genomic_DNA"/>
</dbReference>
<dbReference type="Gene3D" id="1.10.10.10">
    <property type="entry name" value="Winged helix-like DNA-binding domain superfamily/Winged helix DNA-binding domain"/>
    <property type="match status" value="1"/>
</dbReference>
<dbReference type="Pfam" id="PF04255">
    <property type="entry name" value="DUF433"/>
    <property type="match status" value="1"/>
</dbReference>
<accession>A0A3G2UN04</accession>
<evidence type="ECO:0000313" key="2">
    <source>
        <dbReference type="EMBL" id="AYO75924.1"/>
    </source>
</evidence>
<dbReference type="RefSeq" id="WP_122129211.1">
    <property type="nucleotide sequence ID" value="NZ_CP033228.1"/>
</dbReference>
<dbReference type="Proteomes" id="UP000280708">
    <property type="component" value="Plasmid pF2"/>
</dbReference>
<feature type="region of interest" description="Disordered" evidence="1">
    <location>
        <begin position="180"/>
        <end position="209"/>
    </location>
</feature>
<dbReference type="InterPro" id="IPR007367">
    <property type="entry name" value="DUF433"/>
</dbReference>
<reference evidence="2 3" key="1">
    <citation type="submission" date="2018-10" db="EMBL/GenBank/DDBJ databases">
        <title>Characterization and genome analysis of a novel bacterium Sphingobium yanoikuyae SJTF8 capable of degrading PAHs.</title>
        <authorList>
            <person name="Yin C."/>
            <person name="Xiong W."/>
            <person name="Liang R."/>
        </authorList>
    </citation>
    <scope>NUCLEOTIDE SEQUENCE [LARGE SCALE GENOMIC DNA]</scope>
    <source>
        <strain evidence="2 3">SJTF8</strain>
        <plasmid evidence="3">pf2</plasmid>
    </source>
</reference>
<proteinExistence type="predicted"/>
<gene>
    <name evidence="2" type="ORF">EBF16_02710</name>
</gene>
<keyword evidence="2" id="KW-0614">Plasmid</keyword>
<dbReference type="InterPro" id="IPR036388">
    <property type="entry name" value="WH-like_DNA-bd_sf"/>
</dbReference>
<name>A0A3G2UN04_SPHYA</name>
<dbReference type="SUPFAM" id="SSF46689">
    <property type="entry name" value="Homeodomain-like"/>
    <property type="match status" value="1"/>
</dbReference>
<sequence length="209" mass="22904">MPSGAARLYTPSEAAAVSGLAIKAVNNAIDKRIIQAARSARSGRANARALTADDVLRVKLWYKVGTILSQERRQRLFDAIREQPKAKTVKADELVIVDVAEARRQIAQGTRALEDAEALVSSDKTVLNGEPVFKGTRIPVRLIAAMLEQGADEDELLEGYPKLVRRHLELSRIWTAAHPRRGRPKSLGERGLPLKSSKRVKLQSASQAA</sequence>
<evidence type="ECO:0000256" key="1">
    <source>
        <dbReference type="SAM" id="MobiDB-lite"/>
    </source>
</evidence>